<organism evidence="1 2">
    <name type="scientific">Candidatus Thiodiazotropha taylori</name>
    <dbReference type="NCBI Taxonomy" id="2792791"/>
    <lineage>
        <taxon>Bacteria</taxon>
        <taxon>Pseudomonadati</taxon>
        <taxon>Pseudomonadota</taxon>
        <taxon>Gammaproteobacteria</taxon>
        <taxon>Chromatiales</taxon>
        <taxon>Sedimenticolaceae</taxon>
        <taxon>Candidatus Thiodiazotropha</taxon>
    </lineage>
</organism>
<protein>
    <submittedName>
        <fullName evidence="1">Uncharacterized protein</fullName>
    </submittedName>
</protein>
<dbReference type="EMBL" id="JAEPCR010000125">
    <property type="protein sequence ID" value="MCG7980484.1"/>
    <property type="molecule type" value="Genomic_DNA"/>
</dbReference>
<gene>
    <name evidence="1" type="ORF">JAY77_20345</name>
</gene>
<evidence type="ECO:0000313" key="1">
    <source>
        <dbReference type="EMBL" id="MCG7980484.1"/>
    </source>
</evidence>
<dbReference type="AlphaFoldDB" id="A0A9E4TUJ8"/>
<reference evidence="1" key="1">
    <citation type="journal article" date="2021" name="Proc. Natl. Acad. Sci. U.S.A.">
        <title>Global biogeography of chemosynthetic symbionts reveals both localized and globally distributed symbiont groups. .</title>
        <authorList>
            <person name="Osvatic J.T."/>
            <person name="Wilkins L.G.E."/>
            <person name="Leibrecht L."/>
            <person name="Leray M."/>
            <person name="Zauner S."/>
            <person name="Polzin J."/>
            <person name="Camacho Y."/>
            <person name="Gros O."/>
            <person name="van Gils J.A."/>
            <person name="Eisen J.A."/>
            <person name="Petersen J.M."/>
            <person name="Yuen B."/>
        </authorList>
    </citation>
    <scope>NUCLEOTIDE SEQUENCE</scope>
    <source>
        <strain evidence="1">MAGclacostrist055</strain>
    </source>
</reference>
<name>A0A9E4TUJ8_9GAMM</name>
<sequence length="170" mass="19341">MKLLYSGEEFCDQAILKRLLVVADEIHFMDRPSVTFRNWGTVGSDSYARRIDWSGSLVLIDVYEPPSGPAQGLYEPYIEADINNPHFSQIVLEGFRESDEFARKFIEFGANYGTGTGEEIAHHLRQDNDLLNGKFDLEIDGPNLVDVATPERRKQTFKTILIEAKLTRQS</sequence>
<comment type="caution">
    <text evidence="1">The sequence shown here is derived from an EMBL/GenBank/DDBJ whole genome shotgun (WGS) entry which is preliminary data.</text>
</comment>
<proteinExistence type="predicted"/>
<evidence type="ECO:0000313" key="2">
    <source>
        <dbReference type="Proteomes" id="UP000886674"/>
    </source>
</evidence>
<dbReference type="Proteomes" id="UP000886674">
    <property type="component" value="Unassembled WGS sequence"/>
</dbReference>
<accession>A0A9E4TUJ8</accession>